<organism evidence="2 3">
    <name type="scientific">Cordyceps javanica</name>
    <dbReference type="NCBI Taxonomy" id="43265"/>
    <lineage>
        <taxon>Eukaryota</taxon>
        <taxon>Fungi</taxon>
        <taxon>Dikarya</taxon>
        <taxon>Ascomycota</taxon>
        <taxon>Pezizomycotina</taxon>
        <taxon>Sordariomycetes</taxon>
        <taxon>Hypocreomycetidae</taxon>
        <taxon>Hypocreales</taxon>
        <taxon>Cordycipitaceae</taxon>
        <taxon>Cordyceps</taxon>
    </lineage>
</organism>
<comment type="caution">
    <text evidence="2">The sequence shown here is derived from an EMBL/GenBank/DDBJ whole genome shotgun (WGS) entry which is preliminary data.</text>
</comment>
<dbReference type="Proteomes" id="UP000315783">
    <property type="component" value="Unassembled WGS sequence"/>
</dbReference>
<evidence type="ECO:0000313" key="2">
    <source>
        <dbReference type="EMBL" id="TQV98467.1"/>
    </source>
</evidence>
<gene>
    <name evidence="2" type="ORF">IF1G_02547</name>
</gene>
<evidence type="ECO:0000256" key="1">
    <source>
        <dbReference type="SAM" id="MobiDB-lite"/>
    </source>
</evidence>
<sequence>MTSSQSAASLKWSKSVRVLPSIGRKERVQQGSDQSVGPATPKMHFLDDGVSRTAMAAGRALDMDGKLKRRDPRRVPGLWALGGLLLLSSPLSKAFFSRTVLQLTSLSINKKPDLLDSLLPFTHRLAYHHHHIHTQQTIIRTSTHTHPPTPERLSPGAIPPDYYSHPAICLSPIPEKQGFPLCRSR</sequence>
<name>A0A545W6R6_9HYPO</name>
<reference evidence="2 3" key="1">
    <citation type="journal article" date="2019" name="Appl. Microbiol. Biotechnol.">
        <title>Genome sequence of Isaria javanica and comparative genome analysis insights into family S53 peptidase evolution in fungal entomopathogens.</title>
        <authorList>
            <person name="Lin R."/>
            <person name="Zhang X."/>
            <person name="Xin B."/>
            <person name="Zou M."/>
            <person name="Gao Y."/>
            <person name="Qin F."/>
            <person name="Hu Q."/>
            <person name="Xie B."/>
            <person name="Cheng X."/>
        </authorList>
    </citation>
    <scope>NUCLEOTIDE SEQUENCE [LARGE SCALE GENOMIC DNA]</scope>
    <source>
        <strain evidence="2 3">IJ1G</strain>
    </source>
</reference>
<keyword evidence="3" id="KW-1185">Reference proteome</keyword>
<dbReference type="EMBL" id="SPUK01000003">
    <property type="protein sequence ID" value="TQV98467.1"/>
    <property type="molecule type" value="Genomic_DNA"/>
</dbReference>
<evidence type="ECO:0000313" key="3">
    <source>
        <dbReference type="Proteomes" id="UP000315783"/>
    </source>
</evidence>
<feature type="region of interest" description="Disordered" evidence="1">
    <location>
        <begin position="22"/>
        <end position="44"/>
    </location>
</feature>
<dbReference type="AlphaFoldDB" id="A0A545W6R6"/>
<proteinExistence type="predicted"/>
<accession>A0A545W6R6</accession>
<protein>
    <submittedName>
        <fullName evidence="2">Uncharacterized protein</fullName>
    </submittedName>
</protein>